<organism evidence="2">
    <name type="scientific">marine metagenome</name>
    <dbReference type="NCBI Taxonomy" id="408172"/>
    <lineage>
        <taxon>unclassified sequences</taxon>
        <taxon>metagenomes</taxon>
        <taxon>ecological metagenomes</taxon>
    </lineage>
</organism>
<feature type="compositionally biased region" description="Polar residues" evidence="1">
    <location>
        <begin position="1"/>
        <end position="11"/>
    </location>
</feature>
<proteinExistence type="predicted"/>
<dbReference type="AlphaFoldDB" id="A0A382Z8X0"/>
<evidence type="ECO:0000256" key="1">
    <source>
        <dbReference type="SAM" id="MobiDB-lite"/>
    </source>
</evidence>
<gene>
    <name evidence="2" type="ORF">METZ01_LOCUS444002</name>
</gene>
<dbReference type="EMBL" id="UINC01181447">
    <property type="protein sequence ID" value="SVD91148.1"/>
    <property type="molecule type" value="Genomic_DNA"/>
</dbReference>
<reference evidence="2" key="1">
    <citation type="submission" date="2018-05" db="EMBL/GenBank/DDBJ databases">
        <authorList>
            <person name="Lanie J.A."/>
            <person name="Ng W.-L."/>
            <person name="Kazmierczak K.M."/>
            <person name="Andrzejewski T.M."/>
            <person name="Davidsen T.M."/>
            <person name="Wayne K.J."/>
            <person name="Tettelin H."/>
            <person name="Glass J.I."/>
            <person name="Rusch D."/>
            <person name="Podicherti R."/>
            <person name="Tsui H.-C.T."/>
            <person name="Winkler M.E."/>
        </authorList>
    </citation>
    <scope>NUCLEOTIDE SEQUENCE</scope>
</reference>
<evidence type="ECO:0000313" key="2">
    <source>
        <dbReference type="EMBL" id="SVD91148.1"/>
    </source>
</evidence>
<accession>A0A382Z8X0</accession>
<feature type="region of interest" description="Disordered" evidence="1">
    <location>
        <begin position="1"/>
        <end position="30"/>
    </location>
</feature>
<name>A0A382Z8X0_9ZZZZ</name>
<feature type="compositionally biased region" description="Basic and acidic residues" evidence="1">
    <location>
        <begin position="12"/>
        <end position="29"/>
    </location>
</feature>
<protein>
    <submittedName>
        <fullName evidence="2">Uncharacterized protein</fullName>
    </submittedName>
</protein>
<sequence length="64" mass="7353">MKTNFKKIQSPDNKEPLEKPGLETEKELSQEEFEQYVINSGAKGSFMIYRDSKSKKDELGIAEL</sequence>